<evidence type="ECO:0000256" key="5">
    <source>
        <dbReference type="ARBA" id="ARBA00022741"/>
    </source>
</evidence>
<evidence type="ECO:0000313" key="11">
    <source>
        <dbReference type="EMBL" id="TWT78182.1"/>
    </source>
</evidence>
<evidence type="ECO:0000256" key="8">
    <source>
        <dbReference type="ARBA" id="ARBA00023012"/>
    </source>
</evidence>
<dbReference type="SUPFAM" id="SSF55874">
    <property type="entry name" value="ATPase domain of HSP90 chaperone/DNA topoisomerase II/histidine kinase"/>
    <property type="match status" value="1"/>
</dbReference>
<keyword evidence="9" id="KW-0812">Transmembrane</keyword>
<gene>
    <name evidence="11" type="primary">kinE_1</name>
    <name evidence="11" type="ORF">Pla123a_09720</name>
</gene>
<dbReference type="SMART" id="SM00387">
    <property type="entry name" value="HATPase_c"/>
    <property type="match status" value="1"/>
</dbReference>
<dbReference type="InterPro" id="IPR035965">
    <property type="entry name" value="PAS-like_dom_sf"/>
</dbReference>
<dbReference type="Gene3D" id="3.30.565.10">
    <property type="entry name" value="Histidine kinase-like ATPase, C-terminal domain"/>
    <property type="match status" value="1"/>
</dbReference>
<keyword evidence="12" id="KW-1185">Reference proteome</keyword>
<evidence type="ECO:0000256" key="2">
    <source>
        <dbReference type="ARBA" id="ARBA00012438"/>
    </source>
</evidence>
<dbReference type="InterPro" id="IPR036097">
    <property type="entry name" value="HisK_dim/P_sf"/>
</dbReference>
<keyword evidence="9" id="KW-1133">Transmembrane helix</keyword>
<evidence type="ECO:0000259" key="10">
    <source>
        <dbReference type="PROSITE" id="PS50109"/>
    </source>
</evidence>
<evidence type="ECO:0000256" key="3">
    <source>
        <dbReference type="ARBA" id="ARBA00022553"/>
    </source>
</evidence>
<organism evidence="11 12">
    <name type="scientific">Posidoniimonas polymericola</name>
    <dbReference type="NCBI Taxonomy" id="2528002"/>
    <lineage>
        <taxon>Bacteria</taxon>
        <taxon>Pseudomonadati</taxon>
        <taxon>Planctomycetota</taxon>
        <taxon>Planctomycetia</taxon>
        <taxon>Pirellulales</taxon>
        <taxon>Lacipirellulaceae</taxon>
        <taxon>Posidoniimonas</taxon>
    </lineage>
</organism>
<keyword evidence="4 11" id="KW-0808">Transferase</keyword>
<feature type="domain" description="Histidine kinase" evidence="10">
    <location>
        <begin position="501"/>
        <end position="754"/>
    </location>
</feature>
<dbReference type="Gene3D" id="1.10.287.130">
    <property type="match status" value="1"/>
</dbReference>
<protein>
    <recommendedName>
        <fullName evidence="2">histidine kinase</fullName>
        <ecNumber evidence="2">2.7.13.3</ecNumber>
    </recommendedName>
</protein>
<keyword evidence="7" id="KW-0067">ATP-binding</keyword>
<proteinExistence type="predicted"/>
<dbReference type="InterPro" id="IPR000014">
    <property type="entry name" value="PAS"/>
</dbReference>
<name>A0A5C5YT56_9BACT</name>
<feature type="transmembrane region" description="Helical" evidence="9">
    <location>
        <begin position="33"/>
        <end position="51"/>
    </location>
</feature>
<dbReference type="CDD" id="cd00082">
    <property type="entry name" value="HisKA"/>
    <property type="match status" value="1"/>
</dbReference>
<dbReference type="InterPro" id="IPR004358">
    <property type="entry name" value="Sig_transdc_His_kin-like_C"/>
</dbReference>
<evidence type="ECO:0000256" key="1">
    <source>
        <dbReference type="ARBA" id="ARBA00000085"/>
    </source>
</evidence>
<feature type="transmembrane region" description="Helical" evidence="9">
    <location>
        <begin position="94"/>
        <end position="115"/>
    </location>
</feature>
<keyword evidence="8" id="KW-0902">Two-component regulatory system</keyword>
<feature type="transmembrane region" description="Helical" evidence="9">
    <location>
        <begin position="63"/>
        <end position="82"/>
    </location>
</feature>
<dbReference type="GO" id="GO:0005524">
    <property type="term" value="F:ATP binding"/>
    <property type="evidence" value="ECO:0007669"/>
    <property type="project" value="UniProtKB-KW"/>
</dbReference>
<dbReference type="Gene3D" id="3.30.450.20">
    <property type="entry name" value="PAS domain"/>
    <property type="match status" value="2"/>
</dbReference>
<dbReference type="SUPFAM" id="SSF47384">
    <property type="entry name" value="Homodimeric domain of signal transducing histidine kinase"/>
    <property type="match status" value="1"/>
</dbReference>
<dbReference type="PRINTS" id="PR00344">
    <property type="entry name" value="BCTRLSENSOR"/>
</dbReference>
<comment type="caution">
    <text evidence="11">The sequence shown here is derived from an EMBL/GenBank/DDBJ whole genome shotgun (WGS) entry which is preliminary data.</text>
</comment>
<keyword evidence="5" id="KW-0547">Nucleotide-binding</keyword>
<dbReference type="EMBL" id="SJPO01000002">
    <property type="protein sequence ID" value="TWT78182.1"/>
    <property type="molecule type" value="Genomic_DNA"/>
</dbReference>
<dbReference type="PANTHER" id="PTHR43065:SF46">
    <property type="entry name" value="C4-DICARBOXYLATE TRANSPORT SENSOR PROTEIN DCTB"/>
    <property type="match status" value="1"/>
</dbReference>
<dbReference type="PANTHER" id="PTHR43065">
    <property type="entry name" value="SENSOR HISTIDINE KINASE"/>
    <property type="match status" value="1"/>
</dbReference>
<keyword evidence="9" id="KW-0472">Membrane</keyword>
<evidence type="ECO:0000256" key="6">
    <source>
        <dbReference type="ARBA" id="ARBA00022777"/>
    </source>
</evidence>
<evidence type="ECO:0000256" key="9">
    <source>
        <dbReference type="SAM" id="Phobius"/>
    </source>
</evidence>
<dbReference type="InterPro" id="IPR003661">
    <property type="entry name" value="HisK_dim/P_dom"/>
</dbReference>
<dbReference type="Pfam" id="PF02518">
    <property type="entry name" value="HATPase_c"/>
    <property type="match status" value="1"/>
</dbReference>
<evidence type="ECO:0000256" key="7">
    <source>
        <dbReference type="ARBA" id="ARBA00022840"/>
    </source>
</evidence>
<dbReference type="InterPro" id="IPR005467">
    <property type="entry name" value="His_kinase_dom"/>
</dbReference>
<dbReference type="CDD" id="cd00130">
    <property type="entry name" value="PAS"/>
    <property type="match status" value="1"/>
</dbReference>
<dbReference type="EC" id="2.7.13.3" evidence="2"/>
<reference evidence="11 12" key="1">
    <citation type="submission" date="2019-02" db="EMBL/GenBank/DDBJ databases">
        <title>Deep-cultivation of Planctomycetes and their phenomic and genomic characterization uncovers novel biology.</title>
        <authorList>
            <person name="Wiegand S."/>
            <person name="Jogler M."/>
            <person name="Boedeker C."/>
            <person name="Pinto D."/>
            <person name="Vollmers J."/>
            <person name="Rivas-Marin E."/>
            <person name="Kohn T."/>
            <person name="Peeters S.H."/>
            <person name="Heuer A."/>
            <person name="Rast P."/>
            <person name="Oberbeckmann S."/>
            <person name="Bunk B."/>
            <person name="Jeske O."/>
            <person name="Meyerdierks A."/>
            <person name="Storesund J.E."/>
            <person name="Kallscheuer N."/>
            <person name="Luecker S."/>
            <person name="Lage O.M."/>
            <person name="Pohl T."/>
            <person name="Merkel B.J."/>
            <person name="Hornburger P."/>
            <person name="Mueller R.-W."/>
            <person name="Bruemmer F."/>
            <person name="Labrenz M."/>
            <person name="Spormann A.M."/>
            <person name="Op Den Camp H."/>
            <person name="Overmann J."/>
            <person name="Amann R."/>
            <person name="Jetten M.S.M."/>
            <person name="Mascher T."/>
            <person name="Medema M.H."/>
            <person name="Devos D.P."/>
            <person name="Kaster A.-K."/>
            <person name="Ovreas L."/>
            <person name="Rohde M."/>
            <person name="Galperin M.Y."/>
            <person name="Jogler C."/>
        </authorList>
    </citation>
    <scope>NUCLEOTIDE SEQUENCE [LARGE SCALE GENOMIC DNA]</scope>
    <source>
        <strain evidence="11 12">Pla123a</strain>
    </source>
</reference>
<dbReference type="AlphaFoldDB" id="A0A5C5YT56"/>
<comment type="catalytic activity">
    <reaction evidence="1">
        <text>ATP + protein L-histidine = ADP + protein N-phospho-L-histidine.</text>
        <dbReference type="EC" id="2.7.13.3"/>
    </reaction>
</comment>
<dbReference type="InterPro" id="IPR036890">
    <property type="entry name" value="HATPase_C_sf"/>
</dbReference>
<dbReference type="SUPFAM" id="SSF55785">
    <property type="entry name" value="PYP-like sensor domain (PAS domain)"/>
    <property type="match status" value="2"/>
</dbReference>
<keyword evidence="3" id="KW-0597">Phosphoprotein</keyword>
<dbReference type="GO" id="GO:0000155">
    <property type="term" value="F:phosphorelay sensor kinase activity"/>
    <property type="evidence" value="ECO:0007669"/>
    <property type="project" value="InterPro"/>
</dbReference>
<evidence type="ECO:0000256" key="4">
    <source>
        <dbReference type="ARBA" id="ARBA00022679"/>
    </source>
</evidence>
<sequence>MGPACTTDNRQADYAFRRELYSLQVQTDRLQRWLLLGQWVFAAIVAAWISPRTWQGEWSSTHVHLWAALVLGGLLVSLPWALISLMPGARLTRLVVAAAQAGFSVLLIHLMGGRIEAHFHIFGALALLSFYRDPLVYLPAVAIVVVDHVGRGLYWPESIFGVNSPSFWRALEHAGWVLFEVVFLLWGVMQSRHHLLRMSQLQHSLQSERDNLEQRVAHRTAELDQSRRYAENVLDSLDARICILDYEGVIVSTNRAWDQLESLGVCEPTSLTAGLNYIASCQDCAAIGRDDLGVLADATGRVICGELTGHVQEFKVEPRGETRWIQARVSPFLGDQVAAAVVTHVDITERVQALKQSHEESRRAASLSKILRESPNEIYVFRRDTLAFIENNEGAERRSGYTRQDLAEMTPLDLMPDLDREALLADLATLDGKKIACVQFQTEMAARNGHRTPVQVVVHQAVFEQTPVYVAFVADLSQTRALEHKLAQAQKLESLGQLAAGIAHEINTPMQCIASNMEFLDGSYKLLDPICREMLTAVELEPAEWATRQAVLRDLVNARLGFVLDQAAGAVEETAGASQRVVEIVRAMKAMSHPGAREKSAADVNEIIRQAATITRNRWKYVAEMQLELAEPAPVVPLLAAEMSQVLLNLIVNAADAIVDRYGELPGAGKITVRTESHEEYVRIEVSDNGAGMSEAVRRRIFEPFFTTKDVGKGTGQGLAIAYDAVVNKHQGTIELTSTPGDGTTFIVCLPAGERQTTEAEGSPGEEIAVQA</sequence>
<keyword evidence="6 11" id="KW-0418">Kinase</keyword>
<dbReference type="NCBIfam" id="TIGR00229">
    <property type="entry name" value="sensory_box"/>
    <property type="match status" value="1"/>
</dbReference>
<dbReference type="PROSITE" id="PS50109">
    <property type="entry name" value="HIS_KIN"/>
    <property type="match status" value="1"/>
</dbReference>
<accession>A0A5C5YT56</accession>
<dbReference type="InterPro" id="IPR003594">
    <property type="entry name" value="HATPase_dom"/>
</dbReference>
<dbReference type="Proteomes" id="UP000318478">
    <property type="component" value="Unassembled WGS sequence"/>
</dbReference>
<evidence type="ECO:0000313" key="12">
    <source>
        <dbReference type="Proteomes" id="UP000318478"/>
    </source>
</evidence>